<comment type="caution">
    <text evidence="1">The sequence shown here is derived from an EMBL/GenBank/DDBJ whole genome shotgun (WGS) entry which is preliminary data.</text>
</comment>
<dbReference type="AlphaFoldDB" id="A0A6N7LL36"/>
<keyword evidence="2" id="KW-1185">Reference proteome</keyword>
<dbReference type="Pfam" id="PF11324">
    <property type="entry name" value="DUF3126"/>
    <property type="match status" value="1"/>
</dbReference>
<proteinExistence type="predicted"/>
<protein>
    <submittedName>
        <fullName evidence="1">DUF3126 family protein</fullName>
    </submittedName>
</protein>
<dbReference type="InterPro" id="IPR021473">
    <property type="entry name" value="DUF3126"/>
</dbReference>
<dbReference type="OrthoDB" id="7632283at2"/>
<dbReference type="Proteomes" id="UP000439983">
    <property type="component" value="Unassembled WGS sequence"/>
</dbReference>
<organism evidence="1 2">
    <name type="scientific">Sinorhizobium terangae</name>
    <dbReference type="NCBI Taxonomy" id="110322"/>
    <lineage>
        <taxon>Bacteria</taxon>
        <taxon>Pseudomonadati</taxon>
        <taxon>Pseudomonadota</taxon>
        <taxon>Alphaproteobacteria</taxon>
        <taxon>Hyphomicrobiales</taxon>
        <taxon>Rhizobiaceae</taxon>
        <taxon>Sinorhizobium/Ensifer group</taxon>
        <taxon>Sinorhizobium</taxon>
    </lineage>
</organism>
<reference evidence="1 2" key="1">
    <citation type="journal article" date="2013" name="Genome Biol.">
        <title>Comparative genomics of the core and accessory genomes of 48 Sinorhizobium strains comprising five genospecies.</title>
        <authorList>
            <person name="Sugawara M."/>
            <person name="Epstein B."/>
            <person name="Badgley B.D."/>
            <person name="Unno T."/>
            <person name="Xu L."/>
            <person name="Reese J."/>
            <person name="Gyaneshwar P."/>
            <person name="Denny R."/>
            <person name="Mudge J."/>
            <person name="Bharti A.K."/>
            <person name="Farmer A.D."/>
            <person name="May G.D."/>
            <person name="Woodward J.E."/>
            <person name="Medigue C."/>
            <person name="Vallenet D."/>
            <person name="Lajus A."/>
            <person name="Rouy Z."/>
            <person name="Martinez-Vaz B."/>
            <person name="Tiffin P."/>
            <person name="Young N.D."/>
            <person name="Sadowsky M.J."/>
        </authorList>
    </citation>
    <scope>NUCLEOTIDE SEQUENCE [LARGE SCALE GENOMIC DNA]</scope>
    <source>
        <strain evidence="1 2">USDA4894</strain>
    </source>
</reference>
<sequence>MREAPQIKHLRREDLKPEEIRKLEAYFKRTFNQSMVVKARPKKDESAEVYLGDEFLGVVFRDEEDGELSYNFSMAILDIDL</sequence>
<name>A0A6N7LL36_SINTE</name>
<accession>A0A6N7LL36</accession>
<evidence type="ECO:0000313" key="1">
    <source>
        <dbReference type="EMBL" id="MQX18583.1"/>
    </source>
</evidence>
<dbReference type="EMBL" id="WITC01000121">
    <property type="protein sequence ID" value="MQX18583.1"/>
    <property type="molecule type" value="Genomic_DNA"/>
</dbReference>
<gene>
    <name evidence="1" type="ORF">GHK62_28770</name>
</gene>
<evidence type="ECO:0000313" key="2">
    <source>
        <dbReference type="Proteomes" id="UP000439983"/>
    </source>
</evidence>